<protein>
    <submittedName>
        <fullName evidence="2">Uncharacterized protein</fullName>
    </submittedName>
</protein>
<keyword evidence="3" id="KW-1185">Reference proteome</keyword>
<dbReference type="AlphaFoldDB" id="A0A6G1F5A9"/>
<proteinExistence type="predicted"/>
<evidence type="ECO:0000313" key="2">
    <source>
        <dbReference type="EMBL" id="KAF0932002.1"/>
    </source>
</evidence>
<comment type="caution">
    <text evidence="2">The sequence shown here is derived from an EMBL/GenBank/DDBJ whole genome shotgun (WGS) entry which is preliminary data.</text>
</comment>
<reference evidence="2 3" key="1">
    <citation type="submission" date="2019-11" db="EMBL/GenBank/DDBJ databases">
        <title>Whole genome sequence of Oryza granulata.</title>
        <authorList>
            <person name="Li W."/>
        </authorList>
    </citation>
    <scope>NUCLEOTIDE SEQUENCE [LARGE SCALE GENOMIC DNA]</scope>
    <source>
        <strain evidence="3">cv. Menghai</strain>
        <tissue evidence="2">Leaf</tissue>
    </source>
</reference>
<feature type="region of interest" description="Disordered" evidence="1">
    <location>
        <begin position="46"/>
        <end position="73"/>
    </location>
</feature>
<name>A0A6G1F5A9_9ORYZ</name>
<dbReference type="EMBL" id="SPHZ02000001">
    <property type="protein sequence ID" value="KAF0932002.1"/>
    <property type="molecule type" value="Genomic_DNA"/>
</dbReference>
<evidence type="ECO:0000313" key="3">
    <source>
        <dbReference type="Proteomes" id="UP000479710"/>
    </source>
</evidence>
<dbReference type="Proteomes" id="UP000479710">
    <property type="component" value="Unassembled WGS sequence"/>
</dbReference>
<sequence>MASSLAWGSLAQKEVASVVLIGKEDEERGGQAGLCQQQCRLFSTTPELEKNDRNSNVSTMIDGPMSYSPATRL</sequence>
<evidence type="ECO:0000256" key="1">
    <source>
        <dbReference type="SAM" id="MobiDB-lite"/>
    </source>
</evidence>
<gene>
    <name evidence="2" type="ORF">E2562_007812</name>
</gene>
<accession>A0A6G1F5A9</accession>
<organism evidence="2 3">
    <name type="scientific">Oryza meyeriana var. granulata</name>
    <dbReference type="NCBI Taxonomy" id="110450"/>
    <lineage>
        <taxon>Eukaryota</taxon>
        <taxon>Viridiplantae</taxon>
        <taxon>Streptophyta</taxon>
        <taxon>Embryophyta</taxon>
        <taxon>Tracheophyta</taxon>
        <taxon>Spermatophyta</taxon>
        <taxon>Magnoliopsida</taxon>
        <taxon>Liliopsida</taxon>
        <taxon>Poales</taxon>
        <taxon>Poaceae</taxon>
        <taxon>BOP clade</taxon>
        <taxon>Oryzoideae</taxon>
        <taxon>Oryzeae</taxon>
        <taxon>Oryzinae</taxon>
        <taxon>Oryza</taxon>
        <taxon>Oryza meyeriana</taxon>
    </lineage>
</organism>